<name>A0A1N7S473_9BURK</name>
<keyword evidence="3" id="KW-1185">Reference proteome</keyword>
<evidence type="ECO:0000256" key="1">
    <source>
        <dbReference type="SAM" id="MobiDB-lite"/>
    </source>
</evidence>
<proteinExistence type="predicted"/>
<evidence type="ECO:0000313" key="2">
    <source>
        <dbReference type="EMBL" id="SIT42203.1"/>
    </source>
</evidence>
<feature type="region of interest" description="Disordered" evidence="1">
    <location>
        <begin position="33"/>
        <end position="57"/>
    </location>
</feature>
<dbReference type="AlphaFoldDB" id="A0A1N7S473"/>
<dbReference type="RefSeq" id="WP_162844481.1">
    <property type="nucleotide sequence ID" value="NZ_CYGX02000034.1"/>
</dbReference>
<reference evidence="2 3" key="1">
    <citation type="submission" date="2016-12" db="EMBL/GenBank/DDBJ databases">
        <authorList>
            <person name="Song W.-J."/>
            <person name="Kurnit D.M."/>
        </authorList>
    </citation>
    <scope>NUCLEOTIDE SEQUENCE [LARGE SCALE GENOMIC DNA]</scope>
    <source>
        <strain evidence="2 3">STM7296</strain>
    </source>
</reference>
<organism evidence="2 3">
    <name type="scientific">Paraburkholderia ribeironis</name>
    <dbReference type="NCBI Taxonomy" id="1247936"/>
    <lineage>
        <taxon>Bacteria</taxon>
        <taxon>Pseudomonadati</taxon>
        <taxon>Pseudomonadota</taxon>
        <taxon>Betaproteobacteria</taxon>
        <taxon>Burkholderiales</taxon>
        <taxon>Burkholderiaceae</taxon>
        <taxon>Paraburkholderia</taxon>
    </lineage>
</organism>
<dbReference type="Proteomes" id="UP000187012">
    <property type="component" value="Unassembled WGS sequence"/>
</dbReference>
<dbReference type="EMBL" id="CYGX02000034">
    <property type="protein sequence ID" value="SIT42203.1"/>
    <property type="molecule type" value="Genomic_DNA"/>
</dbReference>
<evidence type="ECO:0000313" key="3">
    <source>
        <dbReference type="Proteomes" id="UP000187012"/>
    </source>
</evidence>
<gene>
    <name evidence="2" type="ORF">BN2475_340147</name>
</gene>
<accession>A0A1N7S473</accession>
<protein>
    <submittedName>
        <fullName evidence="2">Uncharacterized protein</fullName>
    </submittedName>
</protein>
<sequence>MEKWLVVLGIWAMCAACAILFIRGATARSNRREAAEEGPRVASRASAGDVTRAALND</sequence>